<gene>
    <name evidence="1" type="ORF">SAMN03097708_01595</name>
</gene>
<reference evidence="1 2" key="1">
    <citation type="submission" date="2016-10" db="EMBL/GenBank/DDBJ databases">
        <authorList>
            <person name="de Groot N.N."/>
        </authorList>
    </citation>
    <scope>NUCLEOTIDE SEQUENCE [LARGE SCALE GENOMIC DNA]</scope>
    <source>
        <strain evidence="1 2">HLD2</strain>
    </source>
</reference>
<keyword evidence="2" id="KW-1185">Reference proteome</keyword>
<dbReference type="Proteomes" id="UP000199648">
    <property type="component" value="Unassembled WGS sequence"/>
</dbReference>
<dbReference type="EMBL" id="FMWD01000004">
    <property type="protein sequence ID" value="SCZ58073.1"/>
    <property type="molecule type" value="Genomic_DNA"/>
</dbReference>
<evidence type="ECO:0000313" key="1">
    <source>
        <dbReference type="EMBL" id="SCZ58073.1"/>
    </source>
</evidence>
<dbReference type="STRING" id="415747.SAMN03097708_01595"/>
<name>A0A1G5Q8A4_9GAMM</name>
<evidence type="ECO:0000313" key="2">
    <source>
        <dbReference type="Proteomes" id="UP000199648"/>
    </source>
</evidence>
<sequence length="44" mass="4988">MVGALWKSAGFMETRVAYQECALRLFKGFPVLPVELQPISQYIV</sequence>
<protein>
    <submittedName>
        <fullName evidence="1">Uncharacterized protein</fullName>
    </submittedName>
</protein>
<organism evidence="1 2">
    <name type="scientific">Thiohalomonas denitrificans</name>
    <dbReference type="NCBI Taxonomy" id="415747"/>
    <lineage>
        <taxon>Bacteria</taxon>
        <taxon>Pseudomonadati</taxon>
        <taxon>Pseudomonadota</taxon>
        <taxon>Gammaproteobacteria</taxon>
        <taxon>Thiohalomonadales</taxon>
        <taxon>Thiohalomonadaceae</taxon>
        <taxon>Thiohalomonas</taxon>
    </lineage>
</organism>
<proteinExistence type="predicted"/>
<dbReference type="AlphaFoldDB" id="A0A1G5Q8A4"/>
<accession>A0A1G5Q8A4</accession>